<feature type="compositionally biased region" description="Polar residues" evidence="1">
    <location>
        <begin position="495"/>
        <end position="514"/>
    </location>
</feature>
<organism evidence="2 3">
    <name type="scientific">Lyophyllum shimeji</name>
    <name type="common">Hon-shimeji</name>
    <name type="synonym">Tricholoma shimeji</name>
    <dbReference type="NCBI Taxonomy" id="47721"/>
    <lineage>
        <taxon>Eukaryota</taxon>
        <taxon>Fungi</taxon>
        <taxon>Dikarya</taxon>
        <taxon>Basidiomycota</taxon>
        <taxon>Agaricomycotina</taxon>
        <taxon>Agaricomycetes</taxon>
        <taxon>Agaricomycetidae</taxon>
        <taxon>Agaricales</taxon>
        <taxon>Tricholomatineae</taxon>
        <taxon>Lyophyllaceae</taxon>
        <taxon>Lyophyllum</taxon>
    </lineage>
</organism>
<reference evidence="2" key="1">
    <citation type="submission" date="2022-07" db="EMBL/GenBank/DDBJ databases">
        <title>The genome of Lyophyllum shimeji provides insight into the initial evolution of ectomycorrhizal fungal genome.</title>
        <authorList>
            <person name="Kobayashi Y."/>
            <person name="Shibata T."/>
            <person name="Hirakawa H."/>
            <person name="Shigenobu S."/>
            <person name="Nishiyama T."/>
            <person name="Yamada A."/>
            <person name="Hasebe M."/>
            <person name="Kawaguchi M."/>
        </authorList>
    </citation>
    <scope>NUCLEOTIDE SEQUENCE</scope>
    <source>
        <strain evidence="2">AT787</strain>
    </source>
</reference>
<keyword evidence="3" id="KW-1185">Reference proteome</keyword>
<feature type="compositionally biased region" description="Pro residues" evidence="1">
    <location>
        <begin position="538"/>
        <end position="548"/>
    </location>
</feature>
<feature type="compositionally biased region" description="Polar residues" evidence="1">
    <location>
        <begin position="281"/>
        <end position="290"/>
    </location>
</feature>
<dbReference type="AlphaFoldDB" id="A0A9P3PPY2"/>
<protein>
    <submittedName>
        <fullName evidence="2">Uncharacterized protein</fullName>
    </submittedName>
</protein>
<feature type="region of interest" description="Disordered" evidence="1">
    <location>
        <begin position="463"/>
        <end position="549"/>
    </location>
</feature>
<evidence type="ECO:0000256" key="1">
    <source>
        <dbReference type="SAM" id="MobiDB-lite"/>
    </source>
</evidence>
<accession>A0A9P3PPY2</accession>
<dbReference type="OrthoDB" id="3061761at2759"/>
<sequence>MKIAVQELPNVVFVTTHRSFLLLSQPTSEIHKCIHISRSPQGSPRLRRLTLTLHEGLLIPIHTEEIEVERKAKRPPRFAELKEFNTGASYHFTEGIGRDLYDHSPVTPHPVPDEDCIAHNVKLLQEFADRQAHPLCDDKIRFEFLDSSQFLLGTFKLLANRDKPGVHADEPSRQLPSQLLTRWLDLESWAKEYLRTLFGQTRTGALVPTLLTVVAANFYDLYIHVMDNIVEKALGNMETRRGACLEVADFAFSYELHLNQILPFFAEASHRVDDTHIANSRRPQVVVSQNEPPPTPLAPPGTTRSGRKVQPTRAKKQALEQKSSEIQQQARRTPLLRKKRARVERRDGPRPPADTASRSEEQAAPPTPAPAARPKARRPHAKPSDTVTGSSPKAPPLEFPPLVHSIPEAFRFTFLPPSEPAAETRAASEDISDCLTPEGTLIGYESDSTMLSLPKLKARTPIPTPALETEQPSRPPVVNHQKRVPITVPPRKSTRLASQQRGEASTATSRSRPSLTADALSLEQSRPRDGETGDAGIPPEPLTFPSPSVPRNFVGPGAIDFELLPMDVMKAVMNTSFASAGSSSRNMPCASGETPAYPAFRVTAPEARAAPSPSHPEIPSSSTDKFTAVAVSIGESDSPARHPARTQRVDTA</sequence>
<evidence type="ECO:0000313" key="2">
    <source>
        <dbReference type="EMBL" id="GLB39242.1"/>
    </source>
</evidence>
<feature type="compositionally biased region" description="Basic residues" evidence="1">
    <location>
        <begin position="334"/>
        <end position="343"/>
    </location>
</feature>
<feature type="region of interest" description="Disordered" evidence="1">
    <location>
        <begin position="605"/>
        <end position="652"/>
    </location>
</feature>
<proteinExistence type="predicted"/>
<evidence type="ECO:0000313" key="3">
    <source>
        <dbReference type="Proteomes" id="UP001063166"/>
    </source>
</evidence>
<dbReference type="EMBL" id="BRPK01000006">
    <property type="protein sequence ID" value="GLB39242.1"/>
    <property type="molecule type" value="Genomic_DNA"/>
</dbReference>
<comment type="caution">
    <text evidence="2">The sequence shown here is derived from an EMBL/GenBank/DDBJ whole genome shotgun (WGS) entry which is preliminary data.</text>
</comment>
<name>A0A9P3PPY2_LYOSH</name>
<dbReference type="Proteomes" id="UP001063166">
    <property type="component" value="Unassembled WGS sequence"/>
</dbReference>
<feature type="compositionally biased region" description="Low complexity" evidence="1">
    <location>
        <begin position="611"/>
        <end position="622"/>
    </location>
</feature>
<feature type="region of interest" description="Disordered" evidence="1">
    <location>
        <begin position="281"/>
        <end position="401"/>
    </location>
</feature>
<gene>
    <name evidence="2" type="ORF">LshimejAT787_0604040</name>
</gene>